<dbReference type="InterPro" id="IPR023027">
    <property type="entry name" value="Mannitol_DH_CS"/>
</dbReference>
<keyword evidence="6" id="KW-1185">Reference proteome</keyword>
<evidence type="ECO:0000313" key="5">
    <source>
        <dbReference type="EMBL" id="MDA4847491.1"/>
    </source>
</evidence>
<dbReference type="InterPro" id="IPR013328">
    <property type="entry name" value="6PGD_dom2"/>
</dbReference>
<dbReference type="SUPFAM" id="SSF48179">
    <property type="entry name" value="6-phosphogluconate dehydrogenase C-terminal domain-like"/>
    <property type="match status" value="1"/>
</dbReference>
<dbReference type="EMBL" id="JAPJZH010000013">
    <property type="protein sequence ID" value="MDA4847491.1"/>
    <property type="molecule type" value="Genomic_DNA"/>
</dbReference>
<evidence type="ECO:0000256" key="2">
    <source>
        <dbReference type="ARBA" id="ARBA00023027"/>
    </source>
</evidence>
<dbReference type="PROSITE" id="PS00974">
    <property type="entry name" value="MANNITOL_DHGENASE"/>
    <property type="match status" value="1"/>
</dbReference>
<evidence type="ECO:0000313" key="6">
    <source>
        <dbReference type="Proteomes" id="UP001148313"/>
    </source>
</evidence>
<dbReference type="Gene3D" id="3.40.50.720">
    <property type="entry name" value="NAD(P)-binding Rossmann-like Domain"/>
    <property type="match status" value="1"/>
</dbReference>
<dbReference type="InterPro" id="IPR008927">
    <property type="entry name" value="6-PGluconate_DH-like_C_sf"/>
</dbReference>
<dbReference type="InterPro" id="IPR013131">
    <property type="entry name" value="Mannitol_DH_N"/>
</dbReference>
<accession>A0ABT4VS06</accession>
<evidence type="ECO:0000259" key="4">
    <source>
        <dbReference type="Pfam" id="PF08125"/>
    </source>
</evidence>
<dbReference type="PANTHER" id="PTHR43362:SF1">
    <property type="entry name" value="MANNITOL DEHYDROGENASE 2-RELATED"/>
    <property type="match status" value="1"/>
</dbReference>
<proteinExistence type="predicted"/>
<dbReference type="PANTHER" id="PTHR43362">
    <property type="entry name" value="MANNITOL DEHYDROGENASE DSF1-RELATED"/>
    <property type="match status" value="1"/>
</dbReference>
<dbReference type="InterPro" id="IPR000669">
    <property type="entry name" value="Mannitol_DH"/>
</dbReference>
<gene>
    <name evidence="5" type="ORF">OOZ53_19175</name>
</gene>
<dbReference type="Gene3D" id="1.10.1040.10">
    <property type="entry name" value="N-(1-d-carboxylethyl)-l-norvaline Dehydrogenase, domain 2"/>
    <property type="match status" value="1"/>
</dbReference>
<dbReference type="InterPro" id="IPR013118">
    <property type="entry name" value="Mannitol_DH_C"/>
</dbReference>
<protein>
    <submittedName>
        <fullName evidence="5">Mannitol dehydrogenase family protein</fullName>
    </submittedName>
</protein>
<evidence type="ECO:0000259" key="3">
    <source>
        <dbReference type="Pfam" id="PF01232"/>
    </source>
</evidence>
<comment type="caution">
    <text evidence="5">The sequence shown here is derived from an EMBL/GenBank/DDBJ whole genome shotgun (WGS) entry which is preliminary data.</text>
</comment>
<dbReference type="PRINTS" id="PR00084">
    <property type="entry name" value="MTLDHDRGNASE"/>
</dbReference>
<dbReference type="InterPro" id="IPR050988">
    <property type="entry name" value="Mannitol_DH/Oxidoreductase"/>
</dbReference>
<feature type="domain" description="Mannitol dehydrogenase N-terminal" evidence="3">
    <location>
        <begin position="29"/>
        <end position="274"/>
    </location>
</feature>
<evidence type="ECO:0000256" key="1">
    <source>
        <dbReference type="ARBA" id="ARBA00023002"/>
    </source>
</evidence>
<name>A0ABT4VS06_9HYPH</name>
<keyword evidence="2" id="KW-0520">NAD</keyword>
<sequence length="487" mass="52821">MRRLGPDILNDYEGTARRPAYDRRAVAPGIVHLGIGAFHRAHQAAYIDERLGEEPDWAIIGASLRRGDMREALAPQDFLYTLAVRHGAETQARIIGAIVDVLHAPPGNRPVIEAIASPVTRIVTLTVTEKAYCRNPASGDLDFEHPEIKADLGETDGAVSVPGLLAAALAERRRRGLPAITLLSCDNLPDNGATLARVVTQFAQERDPSLARWIADHVAFPSSMVDRIVPATTDADREALAAMTGYHDAWPVVTEPFSQWVVEDSFAAGRPALELAGVIMTGDVAPFEAMKLRLLNASHSALAYLGVEAGYETVAEAVADPVLTAYLEAMMRDEIIPTLSVPHVDLDAYGRALLERFANTALKHRTMQIAMDGSQKIPQRLLGTIRDRIAQRQPCQRLALAVAAWIRHLSGSNGNGDRYEIDDPMARELSGIAGRTLPDVLAFGNAILDLQSVFGDLSGNEDFRDVVLAQLRILFDDGAITAMAATR</sequence>
<dbReference type="Pfam" id="PF01232">
    <property type="entry name" value="Mannitol_dh"/>
    <property type="match status" value="1"/>
</dbReference>
<dbReference type="InterPro" id="IPR036291">
    <property type="entry name" value="NAD(P)-bd_dom_sf"/>
</dbReference>
<organism evidence="5 6">
    <name type="scientific">Hoeflea poritis</name>
    <dbReference type="NCBI Taxonomy" id="2993659"/>
    <lineage>
        <taxon>Bacteria</taxon>
        <taxon>Pseudomonadati</taxon>
        <taxon>Pseudomonadota</taxon>
        <taxon>Alphaproteobacteria</taxon>
        <taxon>Hyphomicrobiales</taxon>
        <taxon>Rhizobiaceae</taxon>
        <taxon>Hoeflea</taxon>
    </lineage>
</organism>
<dbReference type="Pfam" id="PF08125">
    <property type="entry name" value="Mannitol_dh_C"/>
    <property type="match status" value="1"/>
</dbReference>
<dbReference type="SUPFAM" id="SSF51735">
    <property type="entry name" value="NAD(P)-binding Rossmann-fold domains"/>
    <property type="match status" value="1"/>
</dbReference>
<reference evidence="5" key="1">
    <citation type="submission" date="2022-11" db="EMBL/GenBank/DDBJ databases">
        <title>Hoeflea poritis sp. nov., isolated from scleractinian coral Porites lutea.</title>
        <authorList>
            <person name="Zhang G."/>
            <person name="Wei Q."/>
            <person name="Cai L."/>
        </authorList>
    </citation>
    <scope>NUCLEOTIDE SEQUENCE</scope>
    <source>
        <strain evidence="5">E7-10</strain>
    </source>
</reference>
<dbReference type="RefSeq" id="WP_271091320.1">
    <property type="nucleotide sequence ID" value="NZ_JAPJZH010000013.1"/>
</dbReference>
<feature type="domain" description="Mannitol dehydrogenase C-terminal" evidence="4">
    <location>
        <begin position="283"/>
        <end position="469"/>
    </location>
</feature>
<dbReference type="Proteomes" id="UP001148313">
    <property type="component" value="Unassembled WGS sequence"/>
</dbReference>
<keyword evidence="1" id="KW-0560">Oxidoreductase</keyword>